<dbReference type="Gene3D" id="3.40.50.300">
    <property type="entry name" value="P-loop containing nucleotide triphosphate hydrolases"/>
    <property type="match status" value="2"/>
</dbReference>
<protein>
    <recommendedName>
        <fullName evidence="1">ATP-dependent DNA helicase</fullName>
        <ecNumber evidence="1">5.6.2.3</ecNumber>
    </recommendedName>
</protein>
<dbReference type="CDD" id="cd18809">
    <property type="entry name" value="SF1_C_RecD"/>
    <property type="match status" value="1"/>
</dbReference>
<keyword evidence="1" id="KW-0378">Hydrolase</keyword>
<dbReference type="InterPro" id="IPR027417">
    <property type="entry name" value="P-loop_NTPase"/>
</dbReference>
<dbReference type="PANTHER" id="PTHR10492:SF90">
    <property type="entry name" value="ATP-DEPENDENT DNA HELICASE"/>
    <property type="match status" value="1"/>
</dbReference>
<keyword evidence="1" id="KW-0227">DNA damage</keyword>
<accession>A0A3L6FAE5</accession>
<keyword evidence="1" id="KW-0067">ATP-binding</keyword>
<dbReference type="AlphaFoldDB" id="A0A3L6FAE5"/>
<keyword evidence="1" id="KW-0547">Nucleotide-binding</keyword>
<evidence type="ECO:0000259" key="2">
    <source>
        <dbReference type="Pfam" id="PF05970"/>
    </source>
</evidence>
<gene>
    <name evidence="4" type="primary">pif1_148</name>
    <name evidence="4" type="ORF">Zm00014a_009537</name>
</gene>
<comment type="caution">
    <text evidence="4">The sequence shown here is derived from an EMBL/GenBank/DDBJ whole genome shotgun (WGS) entry which is preliminary data.</text>
</comment>
<dbReference type="PANTHER" id="PTHR10492">
    <property type="match status" value="1"/>
</dbReference>
<keyword evidence="1 4" id="KW-0347">Helicase</keyword>
<comment type="similarity">
    <text evidence="1">Belongs to the helicase family.</text>
</comment>
<dbReference type="GO" id="GO:0006281">
    <property type="term" value="P:DNA repair"/>
    <property type="evidence" value="ECO:0007669"/>
    <property type="project" value="UniProtKB-KW"/>
</dbReference>
<comment type="catalytic activity">
    <reaction evidence="1">
        <text>ATP + H2O = ADP + phosphate + H(+)</text>
        <dbReference type="Rhea" id="RHEA:13065"/>
        <dbReference type="ChEBI" id="CHEBI:15377"/>
        <dbReference type="ChEBI" id="CHEBI:15378"/>
        <dbReference type="ChEBI" id="CHEBI:30616"/>
        <dbReference type="ChEBI" id="CHEBI:43474"/>
        <dbReference type="ChEBI" id="CHEBI:456216"/>
        <dbReference type="EC" id="5.6.2.3"/>
    </reaction>
</comment>
<evidence type="ECO:0000313" key="4">
    <source>
        <dbReference type="EMBL" id="PWZ29291.1"/>
    </source>
</evidence>
<reference evidence="4" key="1">
    <citation type="journal article" date="2018" name="Nat. Genet.">
        <title>Extensive intraspecific gene order and gene structural variations between Mo17 and other maize genomes.</title>
        <authorList>
            <person name="Sun S."/>
            <person name="Zhou Y."/>
            <person name="Chen J."/>
            <person name="Shi J."/>
            <person name="Zhao H."/>
            <person name="Zhao H."/>
            <person name="Song W."/>
            <person name="Zhang M."/>
            <person name="Cui Y."/>
            <person name="Dong X."/>
            <person name="Liu H."/>
            <person name="Ma X."/>
            <person name="Jiao Y."/>
            <person name="Wang B."/>
            <person name="Wei X."/>
            <person name="Stein J.C."/>
            <person name="Glaubitz J.C."/>
            <person name="Lu F."/>
            <person name="Yu G."/>
            <person name="Liang C."/>
            <person name="Fengler K."/>
            <person name="Li B."/>
            <person name="Rafalski A."/>
            <person name="Schnable P.S."/>
            <person name="Ware D.H."/>
            <person name="Buckler E.S."/>
            <person name="Lai J."/>
        </authorList>
    </citation>
    <scope>NUCLEOTIDE SEQUENCE [LARGE SCALE GENOMIC DNA]</scope>
    <source>
        <tissue evidence="4">Seedling</tissue>
    </source>
</reference>
<dbReference type="InterPro" id="IPR049163">
    <property type="entry name" value="Pif1-like_2B_dom"/>
</dbReference>
<dbReference type="GO" id="GO:0005524">
    <property type="term" value="F:ATP binding"/>
    <property type="evidence" value="ECO:0007669"/>
    <property type="project" value="UniProtKB-KW"/>
</dbReference>
<evidence type="ECO:0000256" key="1">
    <source>
        <dbReference type="RuleBase" id="RU363044"/>
    </source>
</evidence>
<dbReference type="Pfam" id="PF21530">
    <property type="entry name" value="Pif1_2B_dom"/>
    <property type="match status" value="1"/>
</dbReference>
<feature type="domain" description="DNA helicase Pif1-like DEAD-box helicase" evidence="2">
    <location>
        <begin position="482"/>
        <end position="705"/>
    </location>
</feature>
<sequence>VLYTVEFQKRGLPHAHIILWVSTDTSQPSANLIDSYITAEIPDPATDPLGYALLAEHMVHGPCGYHNQNSPCMKRNQCSKHYPKLFNIETVVDMNGFAVYKRSKNDRFVMKSNIKLDNRWVVPYNMTLLKKYQAHINVEWCNKSIFIKYLFKYVTKGPDRSKLYLKQIIDGQDTPIDEETNTRNEVKEYLDARFICPYDSCWRIFGFEIHRHFPPVERLPVHLPNENYITYHANANMSQILSQEFLRRTMLTEWFVANQRHENARSLTYPDFPSEWRWDEKKRLWEHRQRHGKIGRIHFVHPSAGERYYVRMLLMVVKGAQSYESLRTYNHILHPTFKEACRAHGLLEDDQEWYNAFDEAASWATSNQLRQLFVTMLLFCEVGDELSFFEKVWRLLADDIQYNTRQTLNHPEYQMPDETLKNQLIEELETLFSKRGSRIQDFNLPSRTNSSFQVPTNRLIDDELIYDINAMQSESEMLISRLNNDQLHAFKTITETVLTKRLGFYFVSGYSGTSKTYLWNSIITFLRSRKHIVLSVASSGVASLLLPGGRTAHSRFKIPCELDEGTICDIKRGTMLCELIQSTSLIIWDEALMTHKFAFEALDRSLRDILSSSSPMATNLPFGGKVVVLGGDLRQILPVIEGGNRSQIVNSAIINSSLWSHVHILRLTHNMRLSSTSLSQEDREELSQFSKWMLNIGEGKIHATSREGEDEPTWIQIPEEFLLMPQGDKTACIVEKVYEDLQTNYMDLQYLKARAILTPTNDVVDSINDYIVSLIPEQTKEYLSCDKVIKAPNTHDSYDLLYPVEFLNTLNGNNFPQHRIVLKKGTPVMLLRNLNQSEGLCNGTRLLLTSLGDKVIEGQIMTGTHKSKNVLIPRVSLTLKNTKWPFVLQRRQYPIKVCYAMTINKSQGQTLSKVGIYLKKPIFTHGQLYVAISRVTSKKGLSILIEDESGNCSSITRNIVYKEVFERIAEQDPHE</sequence>
<dbReference type="GO" id="GO:0006310">
    <property type="term" value="P:DNA recombination"/>
    <property type="evidence" value="ECO:0007669"/>
    <property type="project" value="UniProtKB-KW"/>
</dbReference>
<comment type="cofactor">
    <cofactor evidence="1">
        <name>Mg(2+)</name>
        <dbReference type="ChEBI" id="CHEBI:18420"/>
    </cofactor>
</comment>
<feature type="domain" description="DNA helicase Pif1-like 2B" evidence="3">
    <location>
        <begin position="805"/>
        <end position="851"/>
    </location>
</feature>
<dbReference type="GO" id="GO:0016887">
    <property type="term" value="F:ATP hydrolysis activity"/>
    <property type="evidence" value="ECO:0007669"/>
    <property type="project" value="RHEA"/>
</dbReference>
<dbReference type="GO" id="GO:0043139">
    <property type="term" value="F:5'-3' DNA helicase activity"/>
    <property type="evidence" value="ECO:0007669"/>
    <property type="project" value="UniProtKB-EC"/>
</dbReference>
<name>A0A3L6FAE5_MAIZE</name>
<dbReference type="InterPro" id="IPR010285">
    <property type="entry name" value="DNA_helicase_pif1-like_DEAD"/>
</dbReference>
<keyword evidence="1" id="KW-0233">DNA recombination</keyword>
<dbReference type="SUPFAM" id="SSF52540">
    <property type="entry name" value="P-loop containing nucleoside triphosphate hydrolases"/>
    <property type="match status" value="2"/>
</dbReference>
<dbReference type="EC" id="5.6.2.3" evidence="1"/>
<proteinExistence type="inferred from homology"/>
<dbReference type="EMBL" id="NCVQ01000005">
    <property type="protein sequence ID" value="PWZ29291.1"/>
    <property type="molecule type" value="Genomic_DNA"/>
</dbReference>
<dbReference type="Pfam" id="PF05970">
    <property type="entry name" value="PIF1"/>
    <property type="match status" value="1"/>
</dbReference>
<keyword evidence="1" id="KW-0234">DNA repair</keyword>
<dbReference type="GO" id="GO:0000723">
    <property type="term" value="P:telomere maintenance"/>
    <property type="evidence" value="ECO:0007669"/>
    <property type="project" value="InterPro"/>
</dbReference>
<evidence type="ECO:0000259" key="3">
    <source>
        <dbReference type="Pfam" id="PF21530"/>
    </source>
</evidence>
<organism evidence="4">
    <name type="scientific">Zea mays</name>
    <name type="common">Maize</name>
    <dbReference type="NCBI Taxonomy" id="4577"/>
    <lineage>
        <taxon>Eukaryota</taxon>
        <taxon>Viridiplantae</taxon>
        <taxon>Streptophyta</taxon>
        <taxon>Embryophyta</taxon>
        <taxon>Tracheophyta</taxon>
        <taxon>Spermatophyta</taxon>
        <taxon>Magnoliopsida</taxon>
        <taxon>Liliopsida</taxon>
        <taxon>Poales</taxon>
        <taxon>Poaceae</taxon>
        <taxon>PACMAD clade</taxon>
        <taxon>Panicoideae</taxon>
        <taxon>Andropogonodae</taxon>
        <taxon>Andropogoneae</taxon>
        <taxon>Tripsacinae</taxon>
        <taxon>Zea</taxon>
    </lineage>
</organism>
<dbReference type="Proteomes" id="UP000251960">
    <property type="component" value="Chromosome 4"/>
</dbReference>
<feature type="non-terminal residue" evidence="4">
    <location>
        <position position="1"/>
    </location>
</feature>